<evidence type="ECO:0000313" key="2">
    <source>
        <dbReference type="Proteomes" id="UP001419268"/>
    </source>
</evidence>
<accession>A0AAP0HYF6</accession>
<name>A0AAP0HYF6_9MAGN</name>
<proteinExistence type="predicted"/>
<evidence type="ECO:0000313" key="1">
    <source>
        <dbReference type="EMBL" id="KAK9100980.1"/>
    </source>
</evidence>
<dbReference type="AlphaFoldDB" id="A0AAP0HYF6"/>
<gene>
    <name evidence="1" type="ORF">Scep_024410</name>
</gene>
<dbReference type="EMBL" id="JBBNAG010000010">
    <property type="protein sequence ID" value="KAK9100980.1"/>
    <property type="molecule type" value="Genomic_DNA"/>
</dbReference>
<comment type="caution">
    <text evidence="1">The sequence shown here is derived from an EMBL/GenBank/DDBJ whole genome shotgun (WGS) entry which is preliminary data.</text>
</comment>
<organism evidence="1 2">
    <name type="scientific">Stephania cephalantha</name>
    <dbReference type="NCBI Taxonomy" id="152367"/>
    <lineage>
        <taxon>Eukaryota</taxon>
        <taxon>Viridiplantae</taxon>
        <taxon>Streptophyta</taxon>
        <taxon>Embryophyta</taxon>
        <taxon>Tracheophyta</taxon>
        <taxon>Spermatophyta</taxon>
        <taxon>Magnoliopsida</taxon>
        <taxon>Ranunculales</taxon>
        <taxon>Menispermaceae</taxon>
        <taxon>Menispermoideae</taxon>
        <taxon>Cissampelideae</taxon>
        <taxon>Stephania</taxon>
    </lineage>
</organism>
<dbReference type="Proteomes" id="UP001419268">
    <property type="component" value="Unassembled WGS sequence"/>
</dbReference>
<reference evidence="1 2" key="1">
    <citation type="submission" date="2024-01" db="EMBL/GenBank/DDBJ databases">
        <title>Genome assemblies of Stephania.</title>
        <authorList>
            <person name="Yang L."/>
        </authorList>
    </citation>
    <scope>NUCLEOTIDE SEQUENCE [LARGE SCALE GENOMIC DNA]</scope>
    <source>
        <strain evidence="1">JXDWG</strain>
        <tissue evidence="1">Leaf</tissue>
    </source>
</reference>
<protein>
    <submittedName>
        <fullName evidence="1">Uncharacterized protein</fullName>
    </submittedName>
</protein>
<keyword evidence="2" id="KW-1185">Reference proteome</keyword>
<sequence length="86" mass="10057">MHHILFTAKYTIESQLDFSPLTCCQILPRAENRAFKGTKSKEEKVLSRLLLSLLLFSLKRELKFLNLLLPMVHRSVNRLTEEVTEK</sequence>